<evidence type="ECO:0000313" key="1">
    <source>
        <dbReference type="EMBL" id="OQV12568.1"/>
    </source>
</evidence>
<reference evidence="2" key="1">
    <citation type="submission" date="2017-01" db="EMBL/GenBank/DDBJ databases">
        <title>Comparative genomics of anhydrobiosis in the tardigrade Hypsibius dujardini.</title>
        <authorList>
            <person name="Yoshida Y."/>
            <person name="Koutsovoulos G."/>
            <person name="Laetsch D."/>
            <person name="Stevens L."/>
            <person name="Kumar S."/>
            <person name="Horikawa D."/>
            <person name="Ishino K."/>
            <person name="Komine S."/>
            <person name="Tomita M."/>
            <person name="Blaxter M."/>
            <person name="Arakawa K."/>
        </authorList>
    </citation>
    <scope>NUCLEOTIDE SEQUENCE [LARGE SCALE GENOMIC DNA]</scope>
    <source>
        <strain evidence="2">Z151</strain>
    </source>
</reference>
<keyword evidence="2" id="KW-1185">Reference proteome</keyword>
<gene>
    <name evidence="1" type="ORF">BV898_13212</name>
</gene>
<sequence>MCYVRHDGATIFVAGTSVVCAYLASFPAKPCTHISSSSSGIPPTKLSMPTPACLIIIITYRNVERKPINHRDDSH</sequence>
<dbReference type="AlphaFoldDB" id="A0A1W0WBL3"/>
<protein>
    <submittedName>
        <fullName evidence="1">Uncharacterized protein</fullName>
    </submittedName>
</protein>
<evidence type="ECO:0000313" key="2">
    <source>
        <dbReference type="Proteomes" id="UP000192578"/>
    </source>
</evidence>
<dbReference type="Proteomes" id="UP000192578">
    <property type="component" value="Unassembled WGS sequence"/>
</dbReference>
<dbReference type="EMBL" id="MTYJ01000142">
    <property type="protein sequence ID" value="OQV12568.1"/>
    <property type="molecule type" value="Genomic_DNA"/>
</dbReference>
<proteinExistence type="predicted"/>
<accession>A0A1W0WBL3</accession>
<organism evidence="1 2">
    <name type="scientific">Hypsibius exemplaris</name>
    <name type="common">Freshwater tardigrade</name>
    <dbReference type="NCBI Taxonomy" id="2072580"/>
    <lineage>
        <taxon>Eukaryota</taxon>
        <taxon>Metazoa</taxon>
        <taxon>Ecdysozoa</taxon>
        <taxon>Tardigrada</taxon>
        <taxon>Eutardigrada</taxon>
        <taxon>Parachela</taxon>
        <taxon>Hypsibioidea</taxon>
        <taxon>Hypsibiidae</taxon>
        <taxon>Hypsibius</taxon>
    </lineage>
</organism>
<name>A0A1W0WBL3_HYPEX</name>
<comment type="caution">
    <text evidence="1">The sequence shown here is derived from an EMBL/GenBank/DDBJ whole genome shotgun (WGS) entry which is preliminary data.</text>
</comment>